<evidence type="ECO:0000256" key="2">
    <source>
        <dbReference type="ARBA" id="ARBA00004726"/>
    </source>
</evidence>
<evidence type="ECO:0000256" key="8">
    <source>
        <dbReference type="ARBA" id="ARBA00022741"/>
    </source>
</evidence>
<reference evidence="17 18" key="1">
    <citation type="submission" date="2024-04" db="EMBL/GenBank/DDBJ databases">
        <title>Human intestinal bacterial collection.</title>
        <authorList>
            <person name="Pauvert C."/>
            <person name="Hitch T.C.A."/>
            <person name="Clavel T."/>
        </authorList>
    </citation>
    <scope>NUCLEOTIDE SEQUENCE [LARGE SCALE GENOMIC DNA]</scope>
    <source>
        <strain evidence="17 18">CLA-AA-H145</strain>
    </source>
</reference>
<evidence type="ECO:0000256" key="11">
    <source>
        <dbReference type="ARBA" id="ARBA00022840"/>
    </source>
</evidence>
<dbReference type="EC" id="2.7.1.26" evidence="15"/>
<dbReference type="CDD" id="cd02064">
    <property type="entry name" value="FAD_synthetase_N"/>
    <property type="match status" value="1"/>
</dbReference>
<dbReference type="NCBIfam" id="NF004162">
    <property type="entry name" value="PRK05627.1-5"/>
    <property type="match status" value="1"/>
</dbReference>
<dbReference type="EMBL" id="JBBNFP010000045">
    <property type="protein sequence ID" value="MEQ2487404.1"/>
    <property type="molecule type" value="Genomic_DNA"/>
</dbReference>
<evidence type="ECO:0000259" key="16">
    <source>
        <dbReference type="SMART" id="SM00904"/>
    </source>
</evidence>
<comment type="catalytic activity">
    <reaction evidence="14 15">
        <text>FMN + ATP + H(+) = FAD + diphosphate</text>
        <dbReference type="Rhea" id="RHEA:17237"/>
        <dbReference type="ChEBI" id="CHEBI:15378"/>
        <dbReference type="ChEBI" id="CHEBI:30616"/>
        <dbReference type="ChEBI" id="CHEBI:33019"/>
        <dbReference type="ChEBI" id="CHEBI:57692"/>
        <dbReference type="ChEBI" id="CHEBI:58210"/>
        <dbReference type="EC" id="2.7.7.2"/>
    </reaction>
</comment>
<dbReference type="NCBIfam" id="NF004160">
    <property type="entry name" value="PRK05627.1-3"/>
    <property type="match status" value="1"/>
</dbReference>
<keyword evidence="18" id="KW-1185">Reference proteome</keyword>
<dbReference type="InterPro" id="IPR014729">
    <property type="entry name" value="Rossmann-like_a/b/a_fold"/>
</dbReference>
<dbReference type="RefSeq" id="WP_215760490.1">
    <property type="nucleotide sequence ID" value="NZ_JAHKBE010000047.1"/>
</dbReference>
<evidence type="ECO:0000256" key="12">
    <source>
        <dbReference type="ARBA" id="ARBA00023268"/>
    </source>
</evidence>
<keyword evidence="11 15" id="KW-0067">ATP-binding</keyword>
<dbReference type="InterPro" id="IPR015865">
    <property type="entry name" value="Riboflavin_kinase_bac/euk"/>
</dbReference>
<keyword evidence="4 15" id="KW-0285">Flavoprotein</keyword>
<name>A0ABV1FSL1_9BACT</name>
<feature type="domain" description="Riboflavin kinase" evidence="16">
    <location>
        <begin position="182"/>
        <end position="309"/>
    </location>
</feature>
<dbReference type="NCBIfam" id="TIGR00083">
    <property type="entry name" value="ribF"/>
    <property type="match status" value="1"/>
</dbReference>
<protein>
    <recommendedName>
        <fullName evidence="15">Riboflavin biosynthesis protein</fullName>
    </recommendedName>
    <domain>
        <recommendedName>
            <fullName evidence="15">Riboflavin kinase</fullName>
            <ecNumber evidence="15">2.7.1.26</ecNumber>
        </recommendedName>
        <alternativeName>
            <fullName evidence="15">Flavokinase</fullName>
        </alternativeName>
    </domain>
    <domain>
        <recommendedName>
            <fullName evidence="15">FMN adenylyltransferase</fullName>
            <ecNumber evidence="15">2.7.7.2</ecNumber>
        </recommendedName>
        <alternativeName>
            <fullName evidence="15">FAD pyrophosphorylase</fullName>
        </alternativeName>
        <alternativeName>
            <fullName evidence="15">FAD synthase</fullName>
        </alternativeName>
    </domain>
</protein>
<evidence type="ECO:0000256" key="6">
    <source>
        <dbReference type="ARBA" id="ARBA00022679"/>
    </source>
</evidence>
<evidence type="ECO:0000313" key="17">
    <source>
        <dbReference type="EMBL" id="MEQ2487404.1"/>
    </source>
</evidence>
<dbReference type="SUPFAM" id="SSF52374">
    <property type="entry name" value="Nucleotidylyl transferase"/>
    <property type="match status" value="1"/>
</dbReference>
<dbReference type="Pfam" id="PF06574">
    <property type="entry name" value="FAD_syn"/>
    <property type="match status" value="1"/>
</dbReference>
<dbReference type="Pfam" id="PF01687">
    <property type="entry name" value="Flavokinase"/>
    <property type="match status" value="1"/>
</dbReference>
<accession>A0ABV1FSL1</accession>
<dbReference type="GO" id="GO:0008531">
    <property type="term" value="F:riboflavin kinase activity"/>
    <property type="evidence" value="ECO:0007669"/>
    <property type="project" value="UniProtKB-EC"/>
</dbReference>
<organism evidence="17 18">
    <name type="scientific">Hallella faecis</name>
    <dbReference type="NCBI Taxonomy" id="2841596"/>
    <lineage>
        <taxon>Bacteria</taxon>
        <taxon>Pseudomonadati</taxon>
        <taxon>Bacteroidota</taxon>
        <taxon>Bacteroidia</taxon>
        <taxon>Bacteroidales</taxon>
        <taxon>Prevotellaceae</taxon>
        <taxon>Hallella</taxon>
    </lineage>
</organism>
<proteinExistence type="inferred from homology"/>
<evidence type="ECO:0000256" key="5">
    <source>
        <dbReference type="ARBA" id="ARBA00022643"/>
    </source>
</evidence>
<comment type="catalytic activity">
    <reaction evidence="13 15">
        <text>riboflavin + ATP = FMN + ADP + H(+)</text>
        <dbReference type="Rhea" id="RHEA:14357"/>
        <dbReference type="ChEBI" id="CHEBI:15378"/>
        <dbReference type="ChEBI" id="CHEBI:30616"/>
        <dbReference type="ChEBI" id="CHEBI:57986"/>
        <dbReference type="ChEBI" id="CHEBI:58210"/>
        <dbReference type="ChEBI" id="CHEBI:456216"/>
        <dbReference type="EC" id="2.7.1.26"/>
    </reaction>
</comment>
<dbReference type="Gene3D" id="2.40.30.30">
    <property type="entry name" value="Riboflavin kinase-like"/>
    <property type="match status" value="1"/>
</dbReference>
<keyword evidence="12" id="KW-0511">Multifunctional enzyme</keyword>
<comment type="function">
    <text evidence="1">Catalyzes the phosphorylation of riboflavin to FMN followed by the adenylation of FMN to FAD.</text>
</comment>
<sequence length="315" mass="35744">MKTIYLNDNTAPLEPSVATIGFFDGVHRGHQFLISHVRQEAAHSGLQSLVVTFDRHPRQVLRKDYQPELLSTLDSKLLLLSKTGVDATALLHFDEAMASLSARDFMALILRDRLNVRKLIIGYDNRFGHNRSEGFDDYVRYGRELGIEVIHNQAFTLNGVNVSSSVVRAFVKEGEIELANQCLGYPYTIAGKVVDGHKEGRRIGFPTANLDTSDFGQLIPGGGVYAVKVRLERSLAYKPAMMNIGTRPTFGGDERTLETYIFNFNEDIYGRMLMVSFVHRIREERKFDNVTQLVEQLKEDEKMVGQQFEKDLEHE</sequence>
<dbReference type="Gene3D" id="3.40.50.620">
    <property type="entry name" value="HUPs"/>
    <property type="match status" value="1"/>
</dbReference>
<comment type="caution">
    <text evidence="17">The sequence shown here is derived from an EMBL/GenBank/DDBJ whole genome shotgun (WGS) entry which is preliminary data.</text>
</comment>
<dbReference type="PIRSF" id="PIRSF004491">
    <property type="entry name" value="FAD_Synth"/>
    <property type="match status" value="1"/>
</dbReference>
<dbReference type="InterPro" id="IPR002606">
    <property type="entry name" value="Riboflavin_kinase_bac"/>
</dbReference>
<dbReference type="PANTHER" id="PTHR22749">
    <property type="entry name" value="RIBOFLAVIN KINASE/FMN ADENYLYLTRANSFERASE"/>
    <property type="match status" value="1"/>
</dbReference>
<dbReference type="PANTHER" id="PTHR22749:SF6">
    <property type="entry name" value="RIBOFLAVIN KINASE"/>
    <property type="match status" value="1"/>
</dbReference>
<comment type="similarity">
    <text evidence="15">Belongs to the ribF family.</text>
</comment>
<evidence type="ECO:0000256" key="10">
    <source>
        <dbReference type="ARBA" id="ARBA00022827"/>
    </source>
</evidence>
<dbReference type="InterPro" id="IPR023465">
    <property type="entry name" value="Riboflavin_kinase_dom_sf"/>
</dbReference>
<dbReference type="SMART" id="SM00904">
    <property type="entry name" value="Flavokinase"/>
    <property type="match status" value="1"/>
</dbReference>
<keyword evidence="6 15" id="KW-0808">Transferase</keyword>
<evidence type="ECO:0000313" key="18">
    <source>
        <dbReference type="Proteomes" id="UP001487296"/>
    </source>
</evidence>
<dbReference type="InterPro" id="IPR015864">
    <property type="entry name" value="FAD_synthase"/>
</dbReference>
<dbReference type="SUPFAM" id="SSF82114">
    <property type="entry name" value="Riboflavin kinase-like"/>
    <property type="match status" value="1"/>
</dbReference>
<evidence type="ECO:0000256" key="14">
    <source>
        <dbReference type="ARBA" id="ARBA00049494"/>
    </source>
</evidence>
<keyword evidence="5 15" id="KW-0288">FMN</keyword>
<dbReference type="EC" id="2.7.7.2" evidence="15"/>
<evidence type="ECO:0000256" key="1">
    <source>
        <dbReference type="ARBA" id="ARBA00002121"/>
    </source>
</evidence>
<evidence type="ECO:0000256" key="13">
    <source>
        <dbReference type="ARBA" id="ARBA00047880"/>
    </source>
</evidence>
<evidence type="ECO:0000256" key="7">
    <source>
        <dbReference type="ARBA" id="ARBA00022695"/>
    </source>
</evidence>
<dbReference type="Proteomes" id="UP001487296">
    <property type="component" value="Unassembled WGS sequence"/>
</dbReference>
<keyword evidence="9 15" id="KW-0418">Kinase</keyword>
<dbReference type="InterPro" id="IPR023468">
    <property type="entry name" value="Riboflavin_kinase"/>
</dbReference>
<evidence type="ECO:0000256" key="9">
    <source>
        <dbReference type="ARBA" id="ARBA00022777"/>
    </source>
</evidence>
<comment type="pathway">
    <text evidence="3 15">Cofactor biosynthesis; FMN biosynthesis; FMN from riboflavin (ATP route): step 1/1.</text>
</comment>
<keyword evidence="8 15" id="KW-0547">Nucleotide-binding</keyword>
<comment type="pathway">
    <text evidence="2 15">Cofactor biosynthesis; FAD biosynthesis; FAD from FMN: step 1/1.</text>
</comment>
<evidence type="ECO:0000256" key="4">
    <source>
        <dbReference type="ARBA" id="ARBA00022630"/>
    </source>
</evidence>
<keyword evidence="10 15" id="KW-0274">FAD</keyword>
<dbReference type="GO" id="GO:0003919">
    <property type="term" value="F:FMN adenylyltransferase activity"/>
    <property type="evidence" value="ECO:0007669"/>
    <property type="project" value="UniProtKB-EC"/>
</dbReference>
<gene>
    <name evidence="17" type="ORF">AAAT34_10180</name>
</gene>
<evidence type="ECO:0000256" key="3">
    <source>
        <dbReference type="ARBA" id="ARBA00005201"/>
    </source>
</evidence>
<keyword evidence="7 15" id="KW-0548">Nucleotidyltransferase</keyword>
<evidence type="ECO:0000256" key="15">
    <source>
        <dbReference type="PIRNR" id="PIRNR004491"/>
    </source>
</evidence>